<dbReference type="EMBL" id="PZQS01000005">
    <property type="protein sequence ID" value="PVD31073.1"/>
    <property type="molecule type" value="Genomic_DNA"/>
</dbReference>
<dbReference type="PANTHER" id="PTHR47020:SF1">
    <property type="entry name" value="HILLARIN"/>
    <property type="match status" value="1"/>
</dbReference>
<dbReference type="AlphaFoldDB" id="A0A2T7PCC4"/>
<dbReference type="Proteomes" id="UP000245119">
    <property type="component" value="Linkage Group LG5"/>
</dbReference>
<dbReference type="InterPro" id="IPR056564">
    <property type="entry name" value="Ig-like_KY"/>
</dbReference>
<dbReference type="PANTHER" id="PTHR47020">
    <property type="entry name" value="HILLARIN"/>
    <property type="match status" value="1"/>
</dbReference>
<dbReference type="Pfam" id="PF23265">
    <property type="entry name" value="Ig-like_KY"/>
    <property type="match status" value="1"/>
</dbReference>
<protein>
    <recommendedName>
        <fullName evidence="1">KY-like immunoglobulin-like domain-containing protein</fullName>
    </recommendedName>
</protein>
<gene>
    <name evidence="2" type="ORF">C0Q70_10350</name>
</gene>
<dbReference type="InterPro" id="IPR053041">
    <property type="entry name" value="Transglut-like_Superfamily_Mod"/>
</dbReference>
<proteinExistence type="predicted"/>
<evidence type="ECO:0000313" key="2">
    <source>
        <dbReference type="EMBL" id="PVD31073.1"/>
    </source>
</evidence>
<name>A0A2T7PCC4_POMCA</name>
<dbReference type="OMA" id="INCTRAP"/>
<evidence type="ECO:0000313" key="3">
    <source>
        <dbReference type="Proteomes" id="UP000245119"/>
    </source>
</evidence>
<reference evidence="2 3" key="1">
    <citation type="submission" date="2018-04" db="EMBL/GenBank/DDBJ databases">
        <title>The genome of golden apple snail Pomacea canaliculata provides insight into stress tolerance and invasive adaptation.</title>
        <authorList>
            <person name="Liu C."/>
            <person name="Liu B."/>
            <person name="Ren Y."/>
            <person name="Zhang Y."/>
            <person name="Wang H."/>
            <person name="Li S."/>
            <person name="Jiang F."/>
            <person name="Yin L."/>
            <person name="Zhang G."/>
            <person name="Qian W."/>
            <person name="Fan W."/>
        </authorList>
    </citation>
    <scope>NUCLEOTIDE SEQUENCE [LARGE SCALE GENOMIC DNA]</scope>
    <source>
        <strain evidence="2">SZHN2017</strain>
        <tissue evidence="2">Muscle</tissue>
    </source>
</reference>
<organism evidence="2 3">
    <name type="scientific">Pomacea canaliculata</name>
    <name type="common">Golden apple snail</name>
    <dbReference type="NCBI Taxonomy" id="400727"/>
    <lineage>
        <taxon>Eukaryota</taxon>
        <taxon>Metazoa</taxon>
        <taxon>Spiralia</taxon>
        <taxon>Lophotrochozoa</taxon>
        <taxon>Mollusca</taxon>
        <taxon>Gastropoda</taxon>
        <taxon>Caenogastropoda</taxon>
        <taxon>Architaenioglossa</taxon>
        <taxon>Ampullarioidea</taxon>
        <taxon>Ampullariidae</taxon>
        <taxon>Pomacea</taxon>
    </lineage>
</organism>
<dbReference type="OrthoDB" id="6045135at2759"/>
<sequence>MASRPELPYGYLGPQSKFSEWSLSCISHSNPDIRTDSNQLEIKLRTPKPMKVTSNLIDCANEREYKELVFTQTDGDVVSLLVSLPAAGFFKLQIYALPSTDDSKTLPNVYNYLIQCTSPPPTAVPPYPKQYAQWKEGCYLFEPLHLSNLSNLDTVNFKVKIPGAKAVALTVDTEWFHLQQRDGLWQGTVKGLSRFRGKCNKASLNANYGGDGTKYSSLLEYDL</sequence>
<comment type="caution">
    <text evidence="2">The sequence shown here is derived from an EMBL/GenBank/DDBJ whole genome shotgun (WGS) entry which is preliminary data.</text>
</comment>
<feature type="domain" description="KY-like immunoglobulin-like" evidence="1">
    <location>
        <begin position="15"/>
        <end position="126"/>
    </location>
</feature>
<accession>A0A2T7PCC4</accession>
<keyword evidence="3" id="KW-1185">Reference proteome</keyword>
<evidence type="ECO:0000259" key="1">
    <source>
        <dbReference type="Pfam" id="PF23265"/>
    </source>
</evidence>